<accession>A0A2U1S9E2</accession>
<feature type="active site" description="Nucleophile" evidence="7">
    <location>
        <position position="335"/>
    </location>
</feature>
<dbReference type="InterPro" id="IPR002586">
    <property type="entry name" value="CobQ/CobB/MinD/ParA_Nub-bd_dom"/>
</dbReference>
<dbReference type="InterPro" id="IPR047045">
    <property type="entry name" value="CobQ_N"/>
</dbReference>
<dbReference type="PROSITE" id="PS51273">
    <property type="entry name" value="GATASE_TYPE_1"/>
    <property type="match status" value="1"/>
</dbReference>
<evidence type="ECO:0000313" key="11">
    <source>
        <dbReference type="Proteomes" id="UP000245577"/>
    </source>
</evidence>
<organism evidence="10 11">
    <name type="scientific">Methanobrevibacter woesei</name>
    <dbReference type="NCBI Taxonomy" id="190976"/>
    <lineage>
        <taxon>Archaea</taxon>
        <taxon>Methanobacteriati</taxon>
        <taxon>Methanobacteriota</taxon>
        <taxon>Methanomada group</taxon>
        <taxon>Methanobacteria</taxon>
        <taxon>Methanobacteriales</taxon>
        <taxon>Methanobacteriaceae</taxon>
        <taxon>Methanobrevibacter</taxon>
    </lineage>
</organism>
<keyword evidence="4 7" id="KW-0169">Cobalamin biosynthesis</keyword>
<dbReference type="SUPFAM" id="SSF52317">
    <property type="entry name" value="Class I glutamine amidotransferase-like"/>
    <property type="match status" value="1"/>
</dbReference>
<dbReference type="PANTHER" id="PTHR21343:SF1">
    <property type="entry name" value="COBYRIC ACID SYNTHASE"/>
    <property type="match status" value="1"/>
</dbReference>
<feature type="domain" description="CobB/CobQ-like glutamine amidotransferase" evidence="9">
    <location>
        <begin position="257"/>
        <end position="460"/>
    </location>
</feature>
<dbReference type="SUPFAM" id="SSF52540">
    <property type="entry name" value="P-loop containing nucleoside triphosphate hydrolases"/>
    <property type="match status" value="1"/>
</dbReference>
<comment type="function">
    <text evidence="6 7">Catalyzes amidations at positions B, D, E, and G on adenosylcobyrinic A,C-diamide. NH(2) groups are provided by glutamine, and one molecule of ATP is hydrogenolyzed for each amidation.</text>
</comment>
<dbReference type="GO" id="GO:0003824">
    <property type="term" value="F:catalytic activity"/>
    <property type="evidence" value="ECO:0007669"/>
    <property type="project" value="InterPro"/>
</dbReference>
<dbReference type="CDD" id="cd05389">
    <property type="entry name" value="CobQ_N"/>
    <property type="match status" value="1"/>
</dbReference>
<evidence type="ECO:0000259" key="8">
    <source>
        <dbReference type="Pfam" id="PF01656"/>
    </source>
</evidence>
<dbReference type="Proteomes" id="UP000245577">
    <property type="component" value="Unassembled WGS sequence"/>
</dbReference>
<dbReference type="PANTHER" id="PTHR21343">
    <property type="entry name" value="DETHIOBIOTIN SYNTHETASE"/>
    <property type="match status" value="1"/>
</dbReference>
<dbReference type="InterPro" id="IPR029062">
    <property type="entry name" value="Class_I_gatase-like"/>
</dbReference>
<evidence type="ECO:0000256" key="2">
    <source>
        <dbReference type="ARBA" id="ARBA00006205"/>
    </source>
</evidence>
<keyword evidence="11" id="KW-1185">Reference proteome</keyword>
<evidence type="ECO:0000313" key="10">
    <source>
        <dbReference type="EMBL" id="PWB87069.1"/>
    </source>
</evidence>
<reference evidence="10 11" key="1">
    <citation type="submission" date="2017-03" db="EMBL/GenBank/DDBJ databases">
        <title>Genome sequence of Methanobrevibacter wosei.</title>
        <authorList>
            <person name="Poehlein A."/>
            <person name="Seedorf H."/>
            <person name="Daniel R."/>
        </authorList>
    </citation>
    <scope>NUCLEOTIDE SEQUENCE [LARGE SCALE GENOMIC DNA]</scope>
    <source>
        <strain evidence="10 11">DSM 11979</strain>
    </source>
</reference>
<dbReference type="InterPro" id="IPR033949">
    <property type="entry name" value="CobQ_GATase1"/>
</dbReference>
<name>A0A2U1S9E2_9EURY</name>
<sequence length="515" mass="57304">MRVYMVNCIMVQGTSSNAGKSVLVAALCRIYKNKGYNVAPFKSQNMSLNSYTTKENGEIGIAQMLQAEAAKVEPSVHMNPILLKPKGEFTSNVIIQGKSIGDMDFYKYQHEYHDEALKAIKESLSILEKEYDVIIIEGAGSPAEINMRKEDLANMEIAHLANANVILVADIEMGGVFAAIAGTYALLDDHDRSRLKATVINKFRGNLDILKPGIDRIEEITEQPVLGVLPYDESLRLPEEDSASLTTHVFDENKDITIGVIRLPKISNFTDIDPFEYEEDVGIKMININDDIGDVDALIIPGTRNSTEDAYELFESGIAEKIIEKSKEIPVVGICGGLQILGDKIIDESKKESSIGTIKGLGLLNIISQFEKSDKIVKQSVGKISENLKGISLEIFKNILGEEVTGYEIHEGRTKVGNNALPLINVEKGLGNDDEMMVDGASEGNVFGTYFHGIFHNYNFRREFLNYLRSKKGFEVKNGADPYETQKDYSLNRIAEIVEENLDMDIIDDLLFKRR</sequence>
<evidence type="ECO:0000256" key="7">
    <source>
        <dbReference type="HAMAP-Rule" id="MF_00028"/>
    </source>
</evidence>
<gene>
    <name evidence="10" type="primary">cobQ_1</name>
    <name evidence="7" type="synonym">cobQ</name>
    <name evidence="10" type="ORF">MBBWO_01840</name>
</gene>
<dbReference type="InterPro" id="IPR027417">
    <property type="entry name" value="P-loop_NTPase"/>
</dbReference>
<dbReference type="GO" id="GO:0015420">
    <property type="term" value="F:ABC-type vitamin B12 transporter activity"/>
    <property type="evidence" value="ECO:0007669"/>
    <property type="project" value="UniProtKB-UniRule"/>
</dbReference>
<dbReference type="NCBIfam" id="TIGR00313">
    <property type="entry name" value="cobQ"/>
    <property type="match status" value="1"/>
</dbReference>
<comment type="caution">
    <text evidence="10">The sequence shown here is derived from an EMBL/GenBank/DDBJ whole genome shotgun (WGS) entry which is preliminary data.</text>
</comment>
<comment type="similarity">
    <text evidence="2 7">Belongs to the CobB/CobQ family. CobQ subfamily.</text>
</comment>
<dbReference type="Gene3D" id="3.40.50.880">
    <property type="match status" value="1"/>
</dbReference>
<comment type="pathway">
    <text evidence="1 7">Cofactor biosynthesis; adenosylcobalamin biosynthesis.</text>
</comment>
<dbReference type="InterPro" id="IPR004459">
    <property type="entry name" value="CobQ_synth"/>
</dbReference>
<dbReference type="PROSITE" id="PS51274">
    <property type="entry name" value="GATASE_COBBQ"/>
    <property type="match status" value="1"/>
</dbReference>
<evidence type="ECO:0000256" key="5">
    <source>
        <dbReference type="ARBA" id="ARBA00022962"/>
    </source>
</evidence>
<evidence type="ECO:0000256" key="3">
    <source>
        <dbReference type="ARBA" id="ARBA00014921"/>
    </source>
</evidence>
<dbReference type="AlphaFoldDB" id="A0A2U1S9E2"/>
<dbReference type="InterPro" id="IPR011698">
    <property type="entry name" value="GATase_3"/>
</dbReference>
<dbReference type="EMBL" id="MZGU01000002">
    <property type="protein sequence ID" value="PWB87069.1"/>
    <property type="molecule type" value="Genomic_DNA"/>
</dbReference>
<feature type="domain" description="CobQ/CobB/MinD/ParA nucleotide binding" evidence="8">
    <location>
        <begin position="9"/>
        <end position="241"/>
    </location>
</feature>
<evidence type="ECO:0000256" key="1">
    <source>
        <dbReference type="ARBA" id="ARBA00004953"/>
    </source>
</evidence>
<dbReference type="GO" id="GO:0009236">
    <property type="term" value="P:cobalamin biosynthetic process"/>
    <property type="evidence" value="ECO:0007669"/>
    <property type="project" value="UniProtKB-UniRule"/>
</dbReference>
<dbReference type="Pfam" id="PF07685">
    <property type="entry name" value="GATase_3"/>
    <property type="match status" value="1"/>
</dbReference>
<dbReference type="UniPathway" id="UPA00148"/>
<dbReference type="Gene3D" id="3.40.50.300">
    <property type="entry name" value="P-loop containing nucleotide triphosphate hydrolases"/>
    <property type="match status" value="1"/>
</dbReference>
<keyword evidence="5 7" id="KW-0315">Glutamine amidotransferase</keyword>
<dbReference type="CDD" id="cd01750">
    <property type="entry name" value="GATase1_CobQ"/>
    <property type="match status" value="1"/>
</dbReference>
<dbReference type="NCBIfam" id="NF001989">
    <property type="entry name" value="PRK00784.1"/>
    <property type="match status" value="1"/>
</dbReference>
<evidence type="ECO:0000256" key="6">
    <source>
        <dbReference type="ARBA" id="ARBA00025166"/>
    </source>
</evidence>
<dbReference type="HAMAP" id="MF_00028">
    <property type="entry name" value="CobQ"/>
    <property type="match status" value="1"/>
</dbReference>
<dbReference type="Pfam" id="PF01656">
    <property type="entry name" value="CbiA"/>
    <property type="match status" value="1"/>
</dbReference>
<evidence type="ECO:0000259" key="9">
    <source>
        <dbReference type="Pfam" id="PF07685"/>
    </source>
</evidence>
<feature type="active site" evidence="7">
    <location>
        <position position="452"/>
    </location>
</feature>
<evidence type="ECO:0000256" key="4">
    <source>
        <dbReference type="ARBA" id="ARBA00022573"/>
    </source>
</evidence>
<protein>
    <recommendedName>
        <fullName evidence="3 7">Probable cobyric acid synthase</fullName>
    </recommendedName>
</protein>
<proteinExistence type="inferred from homology"/>